<sequence>MKKMSKQGRALVVHGTMTLLALSIAGQALGAAIELGNPVFRMRWDNTVRYNLGMRMEDQDSRILNNPNYDESDGKFDRHDIVTNRIDLLSEIDLSYRKTWGARVSAAGWYDYAYQDNSVDSHAAGLPTSYNNDRYSSEVQRYVEGPSGEILDAFVWHNFRIGGKLVNVKLGRHTNFWGEGLLFGAHAISYSQAPIDGVKAVTSPGIETKEVFLPIGQVSAKAQVTPNLTLAGQYFYEWDYTRIPYGGTYFGAADPFFEGPDRLPLAPGFAFQRGKSRYGRDTANFGVMAKYNVEAIETSIGLYYRQFDDYQPWFAPQVDPVAGEYRLVYPRDVKLAGLSFSRMFDTVSVAGELSYRKDGALNAVGIDALDNEGPRGDSLHFVTNAIYGVPRNFISKNGTLIAEFAYSRLQHVTKHEELYLAEGSANCVDPRVGTPGSGDKSDGCSTRDYAAVAVNYTPQYLSVFPSWDMDVPLTVNYGLHGNAATAGGGNEGALAWSAGVRLTYAQRFEFGLRYADSGAQSKTLPGNVVGGNGAVGGTDRGWLAFTFKTSI</sequence>
<name>A0ABT4XDH0_9PSED</name>
<dbReference type="EMBL" id="JAQJZJ010000003">
    <property type="protein sequence ID" value="MDA7086268.1"/>
    <property type="molecule type" value="Genomic_DNA"/>
</dbReference>
<dbReference type="InterPro" id="IPR010727">
    <property type="entry name" value="DUF1302"/>
</dbReference>
<gene>
    <name evidence="1" type="ORF">PH586_07745</name>
</gene>
<accession>A0ABT4XDH0</accession>
<keyword evidence="2" id="KW-1185">Reference proteome</keyword>
<dbReference type="Proteomes" id="UP001212042">
    <property type="component" value="Unassembled WGS sequence"/>
</dbReference>
<dbReference type="RefSeq" id="WP_271347182.1">
    <property type="nucleotide sequence ID" value="NZ_JAQJZJ010000003.1"/>
</dbReference>
<organism evidence="1 2">
    <name type="scientific">Pseudomonas aestuarii</name>
    <dbReference type="NCBI Taxonomy" id="3018340"/>
    <lineage>
        <taxon>Bacteria</taxon>
        <taxon>Pseudomonadati</taxon>
        <taxon>Pseudomonadota</taxon>
        <taxon>Gammaproteobacteria</taxon>
        <taxon>Pseudomonadales</taxon>
        <taxon>Pseudomonadaceae</taxon>
        <taxon>Pseudomonas</taxon>
    </lineage>
</organism>
<evidence type="ECO:0000313" key="1">
    <source>
        <dbReference type="EMBL" id="MDA7086268.1"/>
    </source>
</evidence>
<proteinExistence type="predicted"/>
<comment type="caution">
    <text evidence="1">The sequence shown here is derived from an EMBL/GenBank/DDBJ whole genome shotgun (WGS) entry which is preliminary data.</text>
</comment>
<protein>
    <submittedName>
        <fullName evidence="1">DUF1302 family protein</fullName>
    </submittedName>
</protein>
<reference evidence="1 2" key="1">
    <citation type="submission" date="2023-01" db="EMBL/GenBank/DDBJ databases">
        <title>Pseudomonas SA3-5T sp. nov., isolated from tidal flat sediment.</title>
        <authorList>
            <person name="Kim H.S."/>
            <person name="Kim J.-S."/>
            <person name="Suh M.K."/>
            <person name="Eom M.K."/>
            <person name="Lee J.-S."/>
        </authorList>
    </citation>
    <scope>NUCLEOTIDE SEQUENCE [LARGE SCALE GENOMIC DNA]</scope>
    <source>
        <strain evidence="1 2">SA3-5</strain>
    </source>
</reference>
<dbReference type="Pfam" id="PF06980">
    <property type="entry name" value="DUF1302"/>
    <property type="match status" value="1"/>
</dbReference>
<evidence type="ECO:0000313" key="2">
    <source>
        <dbReference type="Proteomes" id="UP001212042"/>
    </source>
</evidence>